<keyword evidence="1" id="KW-1133">Transmembrane helix</keyword>
<evidence type="ECO:0000313" key="3">
    <source>
        <dbReference type="Proteomes" id="UP000094707"/>
    </source>
</evidence>
<reference evidence="2 3" key="1">
    <citation type="submission" date="2016-08" db="EMBL/GenBank/DDBJ databases">
        <authorList>
            <person name="Seilhamer J.J."/>
        </authorList>
    </citation>
    <scope>NUCLEOTIDE SEQUENCE [LARGE SCALE GENOMIC DNA]</scope>
    <source>
        <strain evidence="2">Buetzberg</strain>
    </source>
</reference>
<organism evidence="2 3">
    <name type="scientific">Methanobacterium congolense</name>
    <dbReference type="NCBI Taxonomy" id="118062"/>
    <lineage>
        <taxon>Archaea</taxon>
        <taxon>Methanobacteriati</taxon>
        <taxon>Methanobacteriota</taxon>
        <taxon>Methanomada group</taxon>
        <taxon>Methanobacteria</taxon>
        <taxon>Methanobacteriales</taxon>
        <taxon>Methanobacteriaceae</taxon>
        <taxon>Methanobacterium</taxon>
    </lineage>
</organism>
<proteinExistence type="predicted"/>
<name>A0A1D3L530_9EURY</name>
<evidence type="ECO:0008006" key="4">
    <source>
        <dbReference type="Google" id="ProtNLM"/>
    </source>
</evidence>
<dbReference type="RefSeq" id="WP_071907701.1">
    <property type="nucleotide sequence ID" value="NZ_LT607756.1"/>
</dbReference>
<keyword evidence="1" id="KW-0472">Membrane</keyword>
<feature type="transmembrane region" description="Helical" evidence="1">
    <location>
        <begin position="6"/>
        <end position="28"/>
    </location>
</feature>
<dbReference type="GeneID" id="30412950"/>
<dbReference type="STRING" id="118062.MCBB_2115"/>
<dbReference type="PATRIC" id="fig|129848.4.peg.2162"/>
<feature type="transmembrane region" description="Helical" evidence="1">
    <location>
        <begin position="65"/>
        <end position="85"/>
    </location>
</feature>
<dbReference type="OrthoDB" id="65729at2157"/>
<sequence>MQDLITLIQAAVLILMAVLVLLATFGLLRFKDDIKHVTYARIHILGVTDTACIIALLALNEPLLAVAYFILAPFAAHAIANGHYYGEEEK</sequence>
<keyword evidence="3" id="KW-1185">Reference proteome</keyword>
<feature type="transmembrane region" description="Helical" evidence="1">
    <location>
        <begin position="40"/>
        <end position="59"/>
    </location>
</feature>
<keyword evidence="1" id="KW-0812">Transmembrane</keyword>
<protein>
    <recommendedName>
        <fullName evidence="4">Cation:proton antiporter</fullName>
    </recommendedName>
</protein>
<accession>A0A1D3L530</accession>
<evidence type="ECO:0000313" key="2">
    <source>
        <dbReference type="EMBL" id="SCG86658.1"/>
    </source>
</evidence>
<dbReference type="AlphaFoldDB" id="A0A1D3L530"/>
<dbReference type="KEGG" id="mcub:MCBB_2115"/>
<gene>
    <name evidence="2" type="ORF">MCBB_2115</name>
</gene>
<dbReference type="Proteomes" id="UP000094707">
    <property type="component" value="Chromosome I"/>
</dbReference>
<evidence type="ECO:0000256" key="1">
    <source>
        <dbReference type="SAM" id="Phobius"/>
    </source>
</evidence>
<dbReference type="EMBL" id="LT607756">
    <property type="protein sequence ID" value="SCG86658.1"/>
    <property type="molecule type" value="Genomic_DNA"/>
</dbReference>